<evidence type="ECO:0008006" key="4">
    <source>
        <dbReference type="Google" id="ProtNLM"/>
    </source>
</evidence>
<dbReference type="OrthoDB" id="1939300at2759"/>
<dbReference type="PANTHER" id="PTHR33233">
    <property type="entry name" value="ENDONUCLEASE/EXONUCLEASE/PHOSPHATASE"/>
    <property type="match status" value="1"/>
</dbReference>
<reference evidence="2" key="1">
    <citation type="submission" date="2022-04" db="EMBL/GenBank/DDBJ databases">
        <title>Carnegiea gigantea Genome sequencing and assembly v2.</title>
        <authorList>
            <person name="Copetti D."/>
            <person name="Sanderson M.J."/>
            <person name="Burquez A."/>
            <person name="Wojciechowski M.F."/>
        </authorList>
    </citation>
    <scope>NUCLEOTIDE SEQUENCE</scope>
    <source>
        <strain evidence="2">SGP5-SGP5p</strain>
        <tissue evidence="2">Aerial part</tissue>
    </source>
</reference>
<organism evidence="2 3">
    <name type="scientific">Carnegiea gigantea</name>
    <dbReference type="NCBI Taxonomy" id="171969"/>
    <lineage>
        <taxon>Eukaryota</taxon>
        <taxon>Viridiplantae</taxon>
        <taxon>Streptophyta</taxon>
        <taxon>Embryophyta</taxon>
        <taxon>Tracheophyta</taxon>
        <taxon>Spermatophyta</taxon>
        <taxon>Magnoliopsida</taxon>
        <taxon>eudicotyledons</taxon>
        <taxon>Gunneridae</taxon>
        <taxon>Pentapetalae</taxon>
        <taxon>Caryophyllales</taxon>
        <taxon>Cactineae</taxon>
        <taxon>Cactaceae</taxon>
        <taxon>Cactoideae</taxon>
        <taxon>Echinocereeae</taxon>
        <taxon>Carnegiea</taxon>
    </lineage>
</organism>
<accession>A0A9Q1GKB3</accession>
<evidence type="ECO:0000313" key="2">
    <source>
        <dbReference type="EMBL" id="KAJ8420158.1"/>
    </source>
</evidence>
<proteinExistence type="predicted"/>
<dbReference type="Proteomes" id="UP001153076">
    <property type="component" value="Unassembled WGS sequence"/>
</dbReference>
<feature type="region of interest" description="Disordered" evidence="1">
    <location>
        <begin position="1"/>
        <end position="21"/>
    </location>
</feature>
<evidence type="ECO:0000313" key="3">
    <source>
        <dbReference type="Proteomes" id="UP001153076"/>
    </source>
</evidence>
<name>A0A9Q1GKB3_9CARY</name>
<dbReference type="EMBL" id="JAKOGI010003799">
    <property type="protein sequence ID" value="KAJ8420158.1"/>
    <property type="molecule type" value="Genomic_DNA"/>
</dbReference>
<gene>
    <name evidence="2" type="ORF">Cgig2_021593</name>
</gene>
<comment type="caution">
    <text evidence="2">The sequence shown here is derived from an EMBL/GenBank/DDBJ whole genome shotgun (WGS) entry which is preliminary data.</text>
</comment>
<dbReference type="AlphaFoldDB" id="A0A9Q1GKB3"/>
<evidence type="ECO:0000256" key="1">
    <source>
        <dbReference type="SAM" id="MobiDB-lite"/>
    </source>
</evidence>
<keyword evidence="3" id="KW-1185">Reference proteome</keyword>
<dbReference type="PANTHER" id="PTHR33233:SF17">
    <property type="entry name" value="DUF4283 DOMAIN-CONTAINING PROTEIN"/>
    <property type="match status" value="1"/>
</dbReference>
<protein>
    <recommendedName>
        <fullName evidence="4">DUF4283 domain-containing protein</fullName>
    </recommendedName>
</protein>
<sequence>MAGGGRRGCLKQLSGSVSPSNNVAAQTDAIDQVLNTIQEVNNETVPTEIEQARLHMRESHQREAQLAYAAMTDSNEGTSLNFFQTPVVNGVKCAKIKSKDVQPEIEYWKSAVLCSVLGANPPLEVIEGFIKRIWKTFEIDKICLVKKGSPFPSLNLSVVKPWNEEMDINTETLASLPIWVRFLELDIKYWGLDSLSKIGSVLGIPIQTNKYIRDKSFVKYARLLIEFRLKDNFP</sequence>